<organism evidence="3 4">
    <name type="scientific">Streptomyces ipomoeae</name>
    <dbReference type="NCBI Taxonomy" id="103232"/>
    <lineage>
        <taxon>Bacteria</taxon>
        <taxon>Bacillati</taxon>
        <taxon>Actinomycetota</taxon>
        <taxon>Actinomycetes</taxon>
        <taxon>Kitasatosporales</taxon>
        <taxon>Streptomycetaceae</taxon>
        <taxon>Streptomyces</taxon>
    </lineage>
</organism>
<comment type="caution">
    <text evidence="3">The sequence shown here is derived from an EMBL/GenBank/DDBJ whole genome shotgun (WGS) entry which is preliminary data.</text>
</comment>
<dbReference type="EMBL" id="SPAZ01000030">
    <property type="protein sequence ID" value="TQE39240.1"/>
    <property type="molecule type" value="Genomic_DNA"/>
</dbReference>
<evidence type="ECO:0000256" key="1">
    <source>
        <dbReference type="SAM" id="MobiDB-lite"/>
    </source>
</evidence>
<feature type="region of interest" description="Disordered" evidence="1">
    <location>
        <begin position="226"/>
        <end position="249"/>
    </location>
</feature>
<proteinExistence type="predicted"/>
<accession>A0AAE8W9A9</accession>
<dbReference type="SUPFAM" id="SSF48173">
    <property type="entry name" value="Cryptochrome/photolyase FAD-binding domain"/>
    <property type="match status" value="1"/>
</dbReference>
<feature type="compositionally biased region" description="Basic and acidic residues" evidence="1">
    <location>
        <begin position="8"/>
        <end position="20"/>
    </location>
</feature>
<dbReference type="Proteomes" id="UP000318720">
    <property type="component" value="Unassembled WGS sequence"/>
</dbReference>
<reference evidence="3 4" key="1">
    <citation type="submission" date="2019-03" db="EMBL/GenBank/DDBJ databases">
        <title>Comparative genomic analyses of the sweetpotato soil rot pathogen, Streptomyces ipomoeae.</title>
        <authorList>
            <person name="Ruschel Soares N."/>
            <person name="Badger J.H."/>
            <person name="Huguet-Tapia J.C."/>
            <person name="Clark C.A."/>
            <person name="Pettis G.S."/>
        </authorList>
    </citation>
    <scope>NUCLEOTIDE SEQUENCE [LARGE SCALE GENOMIC DNA]</scope>
    <source>
        <strain evidence="3 4">88-35</strain>
    </source>
</reference>
<sequence>MSPLSGNRGDRARRAPRSERSGVPGGLGSGSSPSRAVRLQGPSGRGQARTRADTNCAPALDSGSRPRSSAPLTWDTWKDDFTGTAGMADSCCGEGFTARRIHMGADVGGNSGGAGITRHTTARAAAGGAWRRAAAAENQAAALQEVLETHARSTWRRRVRSSRIFTGRSRQRFGGAVKEIPTGLASRTTEFHEGLTGKSFNCPPGAPHCADVRIERLEYTATVTRLGSPRGGRAEQLRPPRPRPSPPHRVLDTVTQARRYDPEGAYVRRWVPESADAEGPAVHEPSRLPGQDRAAVACPTVGRRVPPVFPPPTTTHKRKISAE</sequence>
<dbReference type="Pfam" id="PF03441">
    <property type="entry name" value="FAD_binding_7"/>
    <property type="match status" value="1"/>
</dbReference>
<dbReference type="InterPro" id="IPR005101">
    <property type="entry name" value="Cryptochr/Photolyase_FAD-bd"/>
</dbReference>
<name>A0AAE8W9A9_9ACTN</name>
<protein>
    <recommendedName>
        <fullName evidence="2">Cryptochrome/DNA photolyase FAD-binding domain-containing protein</fullName>
    </recommendedName>
</protein>
<dbReference type="Gene3D" id="1.10.579.10">
    <property type="entry name" value="DNA Cyclobutane Dipyrimidine Photolyase, subunit A, domain 3"/>
    <property type="match status" value="1"/>
</dbReference>
<evidence type="ECO:0000313" key="4">
    <source>
        <dbReference type="Proteomes" id="UP000318720"/>
    </source>
</evidence>
<feature type="domain" description="Cryptochrome/DNA photolyase FAD-binding" evidence="2">
    <location>
        <begin position="246"/>
        <end position="317"/>
    </location>
</feature>
<dbReference type="AlphaFoldDB" id="A0AAE8W9A9"/>
<feature type="region of interest" description="Disordered" evidence="1">
    <location>
        <begin position="1"/>
        <end position="75"/>
    </location>
</feature>
<evidence type="ECO:0000313" key="3">
    <source>
        <dbReference type="EMBL" id="TQE39240.1"/>
    </source>
</evidence>
<gene>
    <name evidence="3" type="ORF">Sipo8835_02630</name>
</gene>
<feature type="region of interest" description="Disordered" evidence="1">
    <location>
        <begin position="271"/>
        <end position="323"/>
    </location>
</feature>
<dbReference type="InterPro" id="IPR036134">
    <property type="entry name" value="Crypto/Photolyase_FAD-like_sf"/>
</dbReference>
<evidence type="ECO:0000259" key="2">
    <source>
        <dbReference type="Pfam" id="PF03441"/>
    </source>
</evidence>